<evidence type="ECO:0000313" key="2">
    <source>
        <dbReference type="Proteomes" id="UP000001226"/>
    </source>
</evidence>
<organism evidence="1 2">
    <name type="scientific">Actinobacillus pleuropneumoniae serotype 7 (strain AP76)</name>
    <dbReference type="NCBI Taxonomy" id="537457"/>
    <lineage>
        <taxon>Bacteria</taxon>
        <taxon>Pseudomonadati</taxon>
        <taxon>Pseudomonadota</taxon>
        <taxon>Gammaproteobacteria</taxon>
        <taxon>Pasteurellales</taxon>
        <taxon>Pasteurellaceae</taxon>
        <taxon>Actinobacillus</taxon>
    </lineage>
</organism>
<accession>B3H270</accession>
<dbReference type="AlphaFoldDB" id="B3H270"/>
<reference evidence="2" key="1">
    <citation type="submission" date="2008-06" db="EMBL/GenBank/DDBJ databases">
        <title>Genome and proteome analysis of A. pleuropneumoniae serotype 7.</title>
        <authorList>
            <person name="Linke B."/>
            <person name="Buettner F."/>
            <person name="Martinez-Arias R."/>
            <person name="Goesmann A."/>
            <person name="Baltes N."/>
            <person name="Tegetmeyer H."/>
            <person name="Singh M."/>
            <person name="Gerlach G.F."/>
        </authorList>
    </citation>
    <scope>NUCLEOTIDE SEQUENCE [LARGE SCALE GENOMIC DNA]</scope>
    <source>
        <strain evidence="2">AP76</strain>
    </source>
</reference>
<evidence type="ECO:0008006" key="3">
    <source>
        <dbReference type="Google" id="ProtNLM"/>
    </source>
</evidence>
<dbReference type="PROSITE" id="PS51257">
    <property type="entry name" value="PROKAR_LIPOPROTEIN"/>
    <property type="match status" value="1"/>
</dbReference>
<protein>
    <recommendedName>
        <fullName evidence="3">Lipoprotein</fullName>
    </recommendedName>
</protein>
<dbReference type="HOGENOM" id="CLU_2476423_0_0_6"/>
<dbReference type="EMBL" id="CP001091">
    <property type="protein sequence ID" value="ACE62000.1"/>
    <property type="molecule type" value="Genomic_DNA"/>
</dbReference>
<proteinExistence type="predicted"/>
<gene>
    <name evidence="1" type="ordered locus">APP7_1348</name>
</gene>
<dbReference type="RefSeq" id="WP_005617773.1">
    <property type="nucleotide sequence ID" value="NC_010939.1"/>
</dbReference>
<evidence type="ECO:0000313" key="1">
    <source>
        <dbReference type="EMBL" id="ACE62000.1"/>
    </source>
</evidence>
<dbReference type="Proteomes" id="UP000001226">
    <property type="component" value="Chromosome"/>
</dbReference>
<name>B3H270_ACTP7</name>
<sequence>MRNRHVFSLLVLLTTVTACSSHKKVQVVKVPATKTEYTQVQNMPNIDSSKIPANVTAICVDGSYSTSPIAEACLGNGGAKQIISRHHSY</sequence>
<dbReference type="KEGG" id="apa:APP7_1348"/>